<dbReference type="EMBL" id="BPQB01000224">
    <property type="protein sequence ID" value="GJF00874.1"/>
    <property type="molecule type" value="Genomic_DNA"/>
</dbReference>
<evidence type="ECO:0000256" key="1">
    <source>
        <dbReference type="SAM" id="MobiDB-lite"/>
    </source>
</evidence>
<protein>
    <submittedName>
        <fullName evidence="2">Uncharacterized protein</fullName>
    </submittedName>
</protein>
<dbReference type="OrthoDB" id="2757691at2759"/>
<accession>A0A9P3LMI1</accession>
<evidence type="ECO:0000313" key="2">
    <source>
        <dbReference type="EMBL" id="GJF00874.1"/>
    </source>
</evidence>
<sequence length="217" mass="24603">MAVSNRIYATLGWEPAPRFHPEGYATEHEETPAHDEASEREANETIASHTGLASVRPVSFEDADDDAFFDLPAACLSPRLGVFLTTRAHLPMTACINAAVKDLNENAQQYKPKLLEITSPPSELEMTTQEWREAWENYLAVIQGMPGLEAKVVTMVKAHFEYLSKHKKLNSRLSAVLEFDSDIRHRFWIAAMRVTVHVYGRLERIQNPPHGFLQRPH</sequence>
<reference evidence="2 3" key="1">
    <citation type="submission" date="2021-08" db="EMBL/GenBank/DDBJ databases">
        <title>Draft Genome Sequence of Phanerochaete sordida strain YK-624.</title>
        <authorList>
            <person name="Mori T."/>
            <person name="Dohra H."/>
            <person name="Suzuki T."/>
            <person name="Kawagishi H."/>
            <person name="Hirai H."/>
        </authorList>
    </citation>
    <scope>NUCLEOTIDE SEQUENCE [LARGE SCALE GENOMIC DNA]</scope>
    <source>
        <strain evidence="2 3">YK-624</strain>
    </source>
</reference>
<gene>
    <name evidence="2" type="ORF">PsYK624_171760</name>
</gene>
<proteinExistence type="predicted"/>
<dbReference type="AlphaFoldDB" id="A0A9P3LMI1"/>
<dbReference type="Proteomes" id="UP000703269">
    <property type="component" value="Unassembled WGS sequence"/>
</dbReference>
<feature type="region of interest" description="Disordered" evidence="1">
    <location>
        <begin position="19"/>
        <end position="38"/>
    </location>
</feature>
<name>A0A9P3LMI1_9APHY</name>
<evidence type="ECO:0000313" key="3">
    <source>
        <dbReference type="Proteomes" id="UP000703269"/>
    </source>
</evidence>
<keyword evidence="3" id="KW-1185">Reference proteome</keyword>
<comment type="caution">
    <text evidence="2">The sequence shown here is derived from an EMBL/GenBank/DDBJ whole genome shotgun (WGS) entry which is preliminary data.</text>
</comment>
<organism evidence="2 3">
    <name type="scientific">Phanerochaete sordida</name>
    <dbReference type="NCBI Taxonomy" id="48140"/>
    <lineage>
        <taxon>Eukaryota</taxon>
        <taxon>Fungi</taxon>
        <taxon>Dikarya</taxon>
        <taxon>Basidiomycota</taxon>
        <taxon>Agaricomycotina</taxon>
        <taxon>Agaricomycetes</taxon>
        <taxon>Polyporales</taxon>
        <taxon>Phanerochaetaceae</taxon>
        <taxon>Phanerochaete</taxon>
    </lineage>
</organism>